<evidence type="ECO:0000313" key="1">
    <source>
        <dbReference type="EMBL" id="AFZ23339.1"/>
    </source>
</evidence>
<dbReference type="KEGG" id="csg:Cylst_1020"/>
<reference evidence="1 2" key="1">
    <citation type="submission" date="2012-06" db="EMBL/GenBank/DDBJ databases">
        <title>Finished chromosome of genome of Cylindrospermum stagnale PCC 7417.</title>
        <authorList>
            <consortium name="US DOE Joint Genome Institute"/>
            <person name="Gugger M."/>
            <person name="Coursin T."/>
            <person name="Rippka R."/>
            <person name="Tandeau De Marsac N."/>
            <person name="Huntemann M."/>
            <person name="Wei C.-L."/>
            <person name="Han J."/>
            <person name="Detter J.C."/>
            <person name="Han C."/>
            <person name="Tapia R."/>
            <person name="Chen A."/>
            <person name="Kyrpides N."/>
            <person name="Mavromatis K."/>
            <person name="Markowitz V."/>
            <person name="Szeto E."/>
            <person name="Ivanova N."/>
            <person name="Pagani I."/>
            <person name="Pati A."/>
            <person name="Goodwin L."/>
            <person name="Nordberg H.P."/>
            <person name="Cantor M.N."/>
            <person name="Hua S.X."/>
            <person name="Woyke T."/>
            <person name="Kerfeld C.A."/>
        </authorList>
    </citation>
    <scope>NUCLEOTIDE SEQUENCE [LARGE SCALE GENOMIC DNA]</scope>
    <source>
        <strain evidence="1 2">PCC 7417</strain>
    </source>
</reference>
<sequence length="154" mass="17190">MDLVDKCHFIAFSVQLSTLQKNNIFTMKFSSQVFAFFSTSVGLLTINFAISLPAKASITCEPGTIRNYSNGSLASCVLSQDMTLQVSSSKSGISNFPCKEQDYIFFDDKGQFQSCRLFQEIEIRQGNSVRICPAKYWVNFSISRDGDQSISCQP</sequence>
<dbReference type="AlphaFoldDB" id="K9WU52"/>
<protein>
    <submittedName>
        <fullName evidence="1">Uncharacterized protein</fullName>
    </submittedName>
</protein>
<gene>
    <name evidence="1" type="ORF">Cylst_1020</name>
</gene>
<keyword evidence="2" id="KW-1185">Reference proteome</keyword>
<dbReference type="eggNOG" id="ENOG5030UQI">
    <property type="taxonomic scope" value="Bacteria"/>
</dbReference>
<dbReference type="EMBL" id="CP003642">
    <property type="protein sequence ID" value="AFZ23339.1"/>
    <property type="molecule type" value="Genomic_DNA"/>
</dbReference>
<name>K9WU52_9NOST</name>
<proteinExistence type="predicted"/>
<evidence type="ECO:0000313" key="2">
    <source>
        <dbReference type="Proteomes" id="UP000010475"/>
    </source>
</evidence>
<dbReference type="Proteomes" id="UP000010475">
    <property type="component" value="Chromosome"/>
</dbReference>
<accession>K9WU52</accession>
<organism evidence="1 2">
    <name type="scientific">Cylindrospermum stagnale PCC 7417</name>
    <dbReference type="NCBI Taxonomy" id="56107"/>
    <lineage>
        <taxon>Bacteria</taxon>
        <taxon>Bacillati</taxon>
        <taxon>Cyanobacteriota</taxon>
        <taxon>Cyanophyceae</taxon>
        <taxon>Nostocales</taxon>
        <taxon>Nostocaceae</taxon>
        <taxon>Cylindrospermum</taxon>
    </lineage>
</organism>
<dbReference type="HOGENOM" id="CLU_1957312_0_0_3"/>